<reference evidence="1 2" key="1">
    <citation type="submission" date="2020-04" db="EMBL/GenBank/DDBJ databases">
        <authorList>
            <person name="Wallbank WR R."/>
            <person name="Pardo Diaz C."/>
            <person name="Kozak K."/>
            <person name="Martin S."/>
            <person name="Jiggins C."/>
            <person name="Moest M."/>
            <person name="Warren A I."/>
            <person name="Byers J.R.P. K."/>
            <person name="Montejo-Kovacevich G."/>
            <person name="Yen C E."/>
        </authorList>
    </citation>
    <scope>NUCLEOTIDE SEQUENCE [LARGE SCALE GENOMIC DNA]</scope>
</reference>
<accession>A0A8S1A591</accession>
<gene>
    <name evidence="1" type="ORF">APLA_LOCUS8768</name>
</gene>
<dbReference type="EMBL" id="CADEBD010000308">
    <property type="protein sequence ID" value="CAB3239566.1"/>
    <property type="molecule type" value="Genomic_DNA"/>
</dbReference>
<dbReference type="OrthoDB" id="7476025at2759"/>
<sequence>MEVETKLSVIELKARPHADDDTSTYDEEAAVEAAAAFARACAPDTQRLLASPAAARHERRVLLTDNRDQ</sequence>
<dbReference type="Proteomes" id="UP000494256">
    <property type="component" value="Unassembled WGS sequence"/>
</dbReference>
<evidence type="ECO:0000313" key="1">
    <source>
        <dbReference type="EMBL" id="CAB3239566.1"/>
    </source>
</evidence>
<protein>
    <submittedName>
        <fullName evidence="1">Uncharacterized protein</fullName>
    </submittedName>
</protein>
<proteinExistence type="predicted"/>
<comment type="caution">
    <text evidence="1">The sequence shown here is derived from an EMBL/GenBank/DDBJ whole genome shotgun (WGS) entry which is preliminary data.</text>
</comment>
<name>A0A8S1A591_ARCPL</name>
<organism evidence="1 2">
    <name type="scientific">Arctia plantaginis</name>
    <name type="common">Wood tiger moth</name>
    <name type="synonym">Phalaena plantaginis</name>
    <dbReference type="NCBI Taxonomy" id="874455"/>
    <lineage>
        <taxon>Eukaryota</taxon>
        <taxon>Metazoa</taxon>
        <taxon>Ecdysozoa</taxon>
        <taxon>Arthropoda</taxon>
        <taxon>Hexapoda</taxon>
        <taxon>Insecta</taxon>
        <taxon>Pterygota</taxon>
        <taxon>Neoptera</taxon>
        <taxon>Endopterygota</taxon>
        <taxon>Lepidoptera</taxon>
        <taxon>Glossata</taxon>
        <taxon>Ditrysia</taxon>
        <taxon>Noctuoidea</taxon>
        <taxon>Erebidae</taxon>
        <taxon>Arctiinae</taxon>
        <taxon>Arctia</taxon>
    </lineage>
</organism>
<dbReference type="AlphaFoldDB" id="A0A8S1A591"/>
<evidence type="ECO:0000313" key="2">
    <source>
        <dbReference type="Proteomes" id="UP000494256"/>
    </source>
</evidence>